<dbReference type="InterPro" id="IPR036236">
    <property type="entry name" value="Znf_C2H2_sf"/>
</dbReference>
<comment type="caution">
    <text evidence="15">The sequence shown here is derived from an EMBL/GenBank/DDBJ whole genome shotgun (WGS) entry which is preliminary data.</text>
</comment>
<keyword evidence="3" id="KW-0479">Metal-binding</keyword>
<dbReference type="PROSITE" id="PS50157">
    <property type="entry name" value="ZINC_FINGER_C2H2_2"/>
    <property type="match status" value="4"/>
</dbReference>
<feature type="compositionally biased region" description="Basic and acidic residues" evidence="12">
    <location>
        <begin position="256"/>
        <end position="265"/>
    </location>
</feature>
<dbReference type="GO" id="GO:0030154">
    <property type="term" value="P:cell differentiation"/>
    <property type="evidence" value="ECO:0007669"/>
    <property type="project" value="UniProtKB-ARBA"/>
</dbReference>
<feature type="domain" description="CCHC FOG-type" evidence="14">
    <location>
        <begin position="591"/>
        <end position="624"/>
    </location>
</feature>
<feature type="domain" description="C2H2-type" evidence="13">
    <location>
        <begin position="315"/>
        <end position="342"/>
    </location>
</feature>
<evidence type="ECO:0000256" key="7">
    <source>
        <dbReference type="ARBA" id="ARBA00023015"/>
    </source>
</evidence>
<feature type="compositionally biased region" description="Basic and acidic residues" evidence="12">
    <location>
        <begin position="338"/>
        <end position="348"/>
    </location>
</feature>
<feature type="region of interest" description="Disordered" evidence="12">
    <location>
        <begin position="328"/>
        <end position="348"/>
    </location>
</feature>
<dbReference type="PROSITE" id="PS00028">
    <property type="entry name" value="ZINC_FINGER_C2H2_1"/>
    <property type="match status" value="1"/>
</dbReference>
<dbReference type="Gene3D" id="3.30.160.60">
    <property type="entry name" value="Classic Zinc Finger"/>
    <property type="match status" value="3"/>
</dbReference>
<dbReference type="AlphaFoldDB" id="A0AA88XI52"/>
<feature type="compositionally biased region" description="Basic and acidic residues" evidence="12">
    <location>
        <begin position="488"/>
        <end position="498"/>
    </location>
</feature>
<dbReference type="Proteomes" id="UP001186944">
    <property type="component" value="Unassembled WGS sequence"/>
</dbReference>
<proteinExistence type="predicted"/>
<feature type="domain" description="C2H2-type" evidence="13">
    <location>
        <begin position="709"/>
        <end position="739"/>
    </location>
</feature>
<dbReference type="GO" id="GO:0045944">
    <property type="term" value="P:positive regulation of transcription by RNA polymerase II"/>
    <property type="evidence" value="ECO:0007669"/>
    <property type="project" value="TreeGrafter"/>
</dbReference>
<evidence type="ECO:0000259" key="14">
    <source>
        <dbReference type="PROSITE" id="PS51810"/>
    </source>
</evidence>
<dbReference type="GO" id="GO:0008270">
    <property type="term" value="F:zinc ion binding"/>
    <property type="evidence" value="ECO:0007669"/>
    <property type="project" value="UniProtKB-KW"/>
</dbReference>
<feature type="region of interest" description="Disordered" evidence="12">
    <location>
        <begin position="1048"/>
        <end position="1167"/>
    </location>
</feature>
<evidence type="ECO:0000256" key="3">
    <source>
        <dbReference type="ARBA" id="ARBA00022723"/>
    </source>
</evidence>
<keyword evidence="16" id="KW-1185">Reference proteome</keyword>
<dbReference type="SUPFAM" id="SSF57667">
    <property type="entry name" value="beta-beta-alpha zinc fingers"/>
    <property type="match status" value="5"/>
</dbReference>
<dbReference type="EMBL" id="VSWD01000012">
    <property type="protein sequence ID" value="KAK3085791.1"/>
    <property type="molecule type" value="Genomic_DNA"/>
</dbReference>
<feature type="region of interest" description="Disordered" evidence="12">
    <location>
        <begin position="893"/>
        <end position="912"/>
    </location>
</feature>
<dbReference type="PROSITE" id="PS51810">
    <property type="entry name" value="ZF_CCHC_FOG"/>
    <property type="match status" value="3"/>
</dbReference>
<keyword evidence="6" id="KW-0862">Zinc</keyword>
<dbReference type="PANTHER" id="PTHR12958:SF3">
    <property type="entry name" value="ZINC FINGER PROTEIN USH"/>
    <property type="match status" value="1"/>
</dbReference>
<dbReference type="SMART" id="SM00355">
    <property type="entry name" value="ZnF_C2H2"/>
    <property type="match status" value="9"/>
</dbReference>
<evidence type="ECO:0000256" key="4">
    <source>
        <dbReference type="ARBA" id="ARBA00022737"/>
    </source>
</evidence>
<feature type="compositionally biased region" description="Basic and acidic residues" evidence="12">
    <location>
        <begin position="1112"/>
        <end position="1123"/>
    </location>
</feature>
<dbReference type="GO" id="GO:0000122">
    <property type="term" value="P:negative regulation of transcription by RNA polymerase II"/>
    <property type="evidence" value="ECO:0007669"/>
    <property type="project" value="TreeGrafter"/>
</dbReference>
<name>A0AA88XI52_PINIB</name>
<keyword evidence="5 11" id="KW-0863">Zinc-finger</keyword>
<dbReference type="GO" id="GO:0007507">
    <property type="term" value="P:heart development"/>
    <property type="evidence" value="ECO:0007669"/>
    <property type="project" value="TreeGrafter"/>
</dbReference>
<feature type="compositionally biased region" description="Polar residues" evidence="12">
    <location>
        <begin position="633"/>
        <end position="651"/>
    </location>
</feature>
<evidence type="ECO:0000256" key="2">
    <source>
        <dbReference type="ARBA" id="ARBA00022491"/>
    </source>
</evidence>
<evidence type="ECO:0000256" key="10">
    <source>
        <dbReference type="ARBA" id="ARBA00023242"/>
    </source>
</evidence>
<keyword evidence="2" id="KW-0678">Repressor</keyword>
<evidence type="ECO:0008006" key="17">
    <source>
        <dbReference type="Google" id="ProtNLM"/>
    </source>
</evidence>
<feature type="compositionally biased region" description="Basic and acidic residues" evidence="12">
    <location>
        <begin position="1064"/>
        <end position="1105"/>
    </location>
</feature>
<keyword evidence="10" id="KW-0539">Nucleus</keyword>
<dbReference type="GO" id="GO:0005634">
    <property type="term" value="C:nucleus"/>
    <property type="evidence" value="ECO:0007669"/>
    <property type="project" value="UniProtKB-SubCell"/>
</dbReference>
<evidence type="ECO:0000313" key="15">
    <source>
        <dbReference type="EMBL" id="KAK3085791.1"/>
    </source>
</evidence>
<feature type="compositionally biased region" description="Low complexity" evidence="12">
    <location>
        <begin position="536"/>
        <end position="553"/>
    </location>
</feature>
<dbReference type="GO" id="GO:0009653">
    <property type="term" value="P:anatomical structure morphogenesis"/>
    <property type="evidence" value="ECO:0007669"/>
    <property type="project" value="UniProtKB-ARBA"/>
</dbReference>
<feature type="region of interest" description="Disordered" evidence="12">
    <location>
        <begin position="622"/>
        <end position="699"/>
    </location>
</feature>
<evidence type="ECO:0000256" key="8">
    <source>
        <dbReference type="ARBA" id="ARBA00023125"/>
    </source>
</evidence>
<keyword evidence="7" id="KW-0805">Transcription regulation</keyword>
<dbReference type="GO" id="GO:0061629">
    <property type="term" value="F:RNA polymerase II-specific DNA-binding transcription factor binding"/>
    <property type="evidence" value="ECO:0007669"/>
    <property type="project" value="InterPro"/>
</dbReference>
<organism evidence="15 16">
    <name type="scientific">Pinctada imbricata</name>
    <name type="common">Atlantic pearl-oyster</name>
    <name type="synonym">Pinctada martensii</name>
    <dbReference type="NCBI Taxonomy" id="66713"/>
    <lineage>
        <taxon>Eukaryota</taxon>
        <taxon>Metazoa</taxon>
        <taxon>Spiralia</taxon>
        <taxon>Lophotrochozoa</taxon>
        <taxon>Mollusca</taxon>
        <taxon>Bivalvia</taxon>
        <taxon>Autobranchia</taxon>
        <taxon>Pteriomorphia</taxon>
        <taxon>Pterioida</taxon>
        <taxon>Pterioidea</taxon>
        <taxon>Pteriidae</taxon>
        <taxon>Pinctada</taxon>
    </lineage>
</organism>
<dbReference type="GO" id="GO:0003677">
    <property type="term" value="F:DNA binding"/>
    <property type="evidence" value="ECO:0007669"/>
    <property type="project" value="UniProtKB-KW"/>
</dbReference>
<dbReference type="InterPro" id="IPR034731">
    <property type="entry name" value="Znf_CCHC_FOG"/>
</dbReference>
<evidence type="ECO:0000313" key="16">
    <source>
        <dbReference type="Proteomes" id="UP001186944"/>
    </source>
</evidence>
<feature type="compositionally biased region" description="Basic and acidic residues" evidence="12">
    <location>
        <begin position="1019"/>
        <end position="1034"/>
    </location>
</feature>
<gene>
    <name evidence="15" type="ORF">FSP39_008721</name>
</gene>
<dbReference type="Gene3D" id="2.170.270.10">
    <property type="entry name" value="SET domain"/>
    <property type="match status" value="1"/>
</dbReference>
<dbReference type="InterPro" id="IPR046341">
    <property type="entry name" value="SET_dom_sf"/>
</dbReference>
<evidence type="ECO:0000256" key="9">
    <source>
        <dbReference type="ARBA" id="ARBA00023163"/>
    </source>
</evidence>
<feature type="domain" description="CCHC FOG-type" evidence="14">
    <location>
        <begin position="1212"/>
        <end position="1245"/>
    </location>
</feature>
<feature type="region of interest" description="Disordered" evidence="12">
    <location>
        <begin position="186"/>
        <end position="208"/>
    </location>
</feature>
<feature type="compositionally biased region" description="Polar residues" evidence="12">
    <location>
        <begin position="458"/>
        <end position="469"/>
    </location>
</feature>
<feature type="compositionally biased region" description="Polar residues" evidence="12">
    <location>
        <begin position="522"/>
        <end position="535"/>
    </location>
</feature>
<feature type="domain" description="C2H2-type" evidence="13">
    <location>
        <begin position="220"/>
        <end position="247"/>
    </location>
</feature>
<keyword evidence="4" id="KW-0677">Repeat</keyword>
<dbReference type="InterPro" id="IPR013087">
    <property type="entry name" value="Znf_C2H2_type"/>
</dbReference>
<feature type="region of interest" description="Disordered" evidence="12">
    <location>
        <begin position="274"/>
        <end position="310"/>
    </location>
</feature>
<sequence>MKVLPVHHLEHSSYPDEVLFLKKVDDDDIIAASRPYLVCNSVPLSKGSCFGPFRGEVVSLSSIQQGDLVLQESVRNSSSDLVEKQISNLPVVGLSLKAQERDGETGFVRVLEETGAWLSLLRPALHDAAINSTVYFEGGNIWCEIVNELEAGSELLASFTINSKTVTSADDKIADDRFPAKMNATLRAKTSPSSPDEATKTMSRESSPSKSAVAHAALLYGCPYCGVRFSSSRTLQGHLTFYCSKKPPPSAMLSPRSDDGRGFLCETDRDSGSYLKRKQSPCPGNDETRLHETSGESQLETEGPPSKSLKTGEMFKCQMCSYSTDKQSSLNRHKRIHNRGETSPDESKNDTYCAKCNIQFSSYSTYRCHRDVYCPMRASPNDGASTPSSSPAIRSPNRELSDALHNGLPINLREAILHAASASGQARALLAHPGVVPSMVVNGDINFHSIPTSPGAKLQNNNHTRLNSDTIKDRKQSDEQPLDLSTNKSDEKNKRRSETSSPNTGTSKHEKQSDKVKVEPQSPGSPTSTINHQSVPISPNAKPSPSPSHSSGRSSEKPPIVPSPILPPAMPPLLAVHQFPFLGNMGKPIPPVPHAVSKCVDCNIVFYKRENFLIHKKHYCSSRRNKTPDSDDSNSQQPMSLGSSTSFTFHASKSDQESNSSDHEHSEKHSLKSESPRSPKTPKTDAESAASPLERSNSRSSIPDDMYRFYCIPCKIKFSSASTLKAHKEFYCPHGKESEHSIVVKKPSEDQGNSRDSEESNVRCERCDNIFASSRLLKHHLCPGISAQLPLTRCIYCDFVTQTEMRLHEHMKAHMPNKAYRCTLCGYRGNTVRGMRMHGKTHLDNGEEFTDENMIEIEEPPLMPIKLHGSIGPDAGPLDIEAELIRMKNEPYKRRRSRKSYEKAEYASSIPPPRTPISTSHFSNVCVFCGQMFTDISAFAMHLKIHEMMALQAASALENRSYRCQHCTYVAETMDNLFAHVCTKHPEKIPKELSASPKSQSTSPESSSFCSPTNARPESTGKETARSSTEEREQSLIVLKRIKSEPIDTCNENSCSSQSSALSKDLKQERLSDKGEDMHDNNENIPHERSNDAQNNEEKRSEEKCQISSPRTIKEEPEIRGDTVRSPLGNHMENKSTTSSPRSEKSPISRGSTPKSKPEMTNGVDRKCSPLVVPRMGHHMIPYYQLMPDFHFIQSSLPVSQGQTTLSGIPKGVKPTTKYCHHCDISFTYQATYLAHKKYYCSASRGDELSPPTKA</sequence>
<feature type="region of interest" description="Disordered" evidence="12">
    <location>
        <begin position="451"/>
        <end position="564"/>
    </location>
</feature>
<keyword evidence="8" id="KW-0238">DNA-binding</keyword>
<feature type="compositionally biased region" description="Basic and acidic residues" evidence="12">
    <location>
        <begin position="652"/>
        <end position="686"/>
    </location>
</feature>
<feature type="domain" description="CCHC FOG-type" evidence="14">
    <location>
        <begin position="703"/>
        <end position="736"/>
    </location>
</feature>
<keyword evidence="9" id="KW-0804">Transcription</keyword>
<evidence type="ECO:0000256" key="11">
    <source>
        <dbReference type="PROSITE-ProRule" id="PRU00042"/>
    </source>
</evidence>
<evidence type="ECO:0000256" key="12">
    <source>
        <dbReference type="SAM" id="MobiDB-lite"/>
    </source>
</evidence>
<feature type="compositionally biased region" description="Basic and acidic residues" evidence="12">
    <location>
        <begin position="507"/>
        <end position="518"/>
    </location>
</feature>
<feature type="compositionally biased region" description="Low complexity" evidence="12">
    <location>
        <begin position="994"/>
        <end position="1012"/>
    </location>
</feature>
<feature type="domain" description="C2H2-type" evidence="13">
    <location>
        <begin position="924"/>
        <end position="946"/>
    </location>
</feature>
<feature type="region of interest" description="Disordered" evidence="12">
    <location>
        <begin position="246"/>
        <end position="265"/>
    </location>
</feature>
<evidence type="ECO:0000256" key="6">
    <source>
        <dbReference type="ARBA" id="ARBA00022833"/>
    </source>
</evidence>
<reference evidence="15" key="1">
    <citation type="submission" date="2019-08" db="EMBL/GenBank/DDBJ databases">
        <title>The improved chromosome-level genome for the pearl oyster Pinctada fucata martensii using PacBio sequencing and Hi-C.</title>
        <authorList>
            <person name="Zheng Z."/>
        </authorList>
    </citation>
    <scope>NUCLEOTIDE SEQUENCE</scope>
    <source>
        <strain evidence="15">ZZ-2019</strain>
        <tissue evidence="15">Adductor muscle</tissue>
    </source>
</reference>
<protein>
    <recommendedName>
        <fullName evidence="17">Zinc finger protein ush</fullName>
    </recommendedName>
</protein>
<evidence type="ECO:0000256" key="5">
    <source>
        <dbReference type="ARBA" id="ARBA00022771"/>
    </source>
</evidence>
<accession>A0AA88XI52</accession>
<evidence type="ECO:0000259" key="13">
    <source>
        <dbReference type="PROSITE" id="PS50157"/>
    </source>
</evidence>
<dbReference type="InterPro" id="IPR039746">
    <property type="entry name" value="FOG"/>
</dbReference>
<dbReference type="PANTHER" id="PTHR12958">
    <property type="entry name" value="FRIEND OF GATA2-RELATED"/>
    <property type="match status" value="1"/>
</dbReference>
<evidence type="ECO:0000256" key="1">
    <source>
        <dbReference type="ARBA" id="ARBA00004123"/>
    </source>
</evidence>
<feature type="region of interest" description="Disordered" evidence="12">
    <location>
        <begin position="991"/>
        <end position="1034"/>
    </location>
</feature>
<comment type="subcellular location">
    <subcellularLocation>
        <location evidence="1">Nucleus</location>
    </subcellularLocation>
</comment>
<feature type="compositionally biased region" description="Polar residues" evidence="12">
    <location>
        <begin position="1050"/>
        <end position="1062"/>
    </location>
</feature>